<keyword evidence="5" id="KW-0694">RNA-binding</keyword>
<dbReference type="EC" id="3.1.26.5" evidence="6"/>
<dbReference type="PANTHER" id="PTHR33992:SF1">
    <property type="entry name" value="RIBONUCLEASE P PROTEIN COMPONENT"/>
    <property type="match status" value="1"/>
</dbReference>
<evidence type="ECO:0000256" key="6">
    <source>
        <dbReference type="NCBIfam" id="TIGR00188"/>
    </source>
</evidence>
<keyword evidence="2" id="KW-0540">Nuclease</keyword>
<dbReference type="GO" id="GO:0042781">
    <property type="term" value="F:3'-tRNA processing endoribonuclease activity"/>
    <property type="evidence" value="ECO:0007669"/>
    <property type="project" value="TreeGrafter"/>
</dbReference>
<evidence type="ECO:0000313" key="8">
    <source>
        <dbReference type="Proteomes" id="UP000031258"/>
    </source>
</evidence>
<dbReference type="InterPro" id="IPR014721">
    <property type="entry name" value="Ribsml_uS5_D2-typ_fold_subgr"/>
</dbReference>
<keyword evidence="8" id="KW-1185">Reference proteome</keyword>
<proteinExistence type="predicted"/>
<dbReference type="PANTHER" id="PTHR33992">
    <property type="entry name" value="RIBONUCLEASE P PROTEIN COMPONENT"/>
    <property type="match status" value="1"/>
</dbReference>
<dbReference type="GO" id="GO:0030677">
    <property type="term" value="C:ribonuclease P complex"/>
    <property type="evidence" value="ECO:0007669"/>
    <property type="project" value="TreeGrafter"/>
</dbReference>
<evidence type="ECO:0000256" key="2">
    <source>
        <dbReference type="ARBA" id="ARBA00022722"/>
    </source>
</evidence>
<keyword evidence="3" id="KW-0255">Endonuclease</keyword>
<dbReference type="InterPro" id="IPR000100">
    <property type="entry name" value="RNase_P"/>
</dbReference>
<dbReference type="EMBL" id="JSWE01000036">
    <property type="protein sequence ID" value="KIE06121.1"/>
    <property type="molecule type" value="Genomic_DNA"/>
</dbReference>
<dbReference type="InterPro" id="IPR020568">
    <property type="entry name" value="Ribosomal_Su5_D2-typ_SF"/>
</dbReference>
<dbReference type="RefSeq" id="WP_084212737.1">
    <property type="nucleotide sequence ID" value="NZ_JSWE01000036.1"/>
</dbReference>
<name>A0A0C1N165_9RICK</name>
<dbReference type="SUPFAM" id="SSF54211">
    <property type="entry name" value="Ribosomal protein S5 domain 2-like"/>
    <property type="match status" value="1"/>
</dbReference>
<dbReference type="OrthoDB" id="9810867at2"/>
<sequence>MNLERIVKTKDYSRISKNSRKLHSRSFLILYNLLMEDDLLKVGFTVSKRVGNAVKRNYCKRLIRVITKEIIKENKFKPAEIIIIARPNLIKEKYINLKNEFVKGLENLR</sequence>
<evidence type="ECO:0000256" key="3">
    <source>
        <dbReference type="ARBA" id="ARBA00022759"/>
    </source>
</evidence>
<protein>
    <recommendedName>
        <fullName evidence="6">Ribonuclease P protein component</fullName>
        <ecNumber evidence="6">3.1.26.5</ecNumber>
    </recommendedName>
</protein>
<evidence type="ECO:0000256" key="5">
    <source>
        <dbReference type="ARBA" id="ARBA00022884"/>
    </source>
</evidence>
<dbReference type="Proteomes" id="UP000031258">
    <property type="component" value="Unassembled WGS sequence"/>
</dbReference>
<gene>
    <name evidence="7" type="ORF">NF27_BK00420</name>
</gene>
<dbReference type="NCBIfam" id="TIGR00188">
    <property type="entry name" value="rnpA"/>
    <property type="match status" value="1"/>
</dbReference>
<accession>A0A0C1N165</accession>
<evidence type="ECO:0000256" key="1">
    <source>
        <dbReference type="ARBA" id="ARBA00022694"/>
    </source>
</evidence>
<dbReference type="AlphaFoldDB" id="A0A0C1N165"/>
<dbReference type="STRING" id="86105.NF27_BK00420"/>
<comment type="caution">
    <text evidence="7">The sequence shown here is derived from an EMBL/GenBank/DDBJ whole genome shotgun (WGS) entry which is preliminary data.</text>
</comment>
<reference evidence="7 8" key="1">
    <citation type="submission" date="2014-11" db="EMBL/GenBank/DDBJ databases">
        <title>A Rickettsiales Symbiont of Amoebae With Ancient Features.</title>
        <authorList>
            <person name="Schulz F."/>
            <person name="Martijn J."/>
            <person name="Wascher F."/>
            <person name="Kostanjsek R."/>
            <person name="Ettema T.J."/>
            <person name="Horn M."/>
        </authorList>
    </citation>
    <scope>NUCLEOTIDE SEQUENCE [LARGE SCALE GENOMIC DNA]</scope>
    <source>
        <strain evidence="7 8">UWC36</strain>
    </source>
</reference>
<evidence type="ECO:0000313" key="7">
    <source>
        <dbReference type="EMBL" id="KIE06121.1"/>
    </source>
</evidence>
<dbReference type="Gene3D" id="3.30.230.10">
    <property type="match status" value="1"/>
</dbReference>
<organism evidence="7 8">
    <name type="scientific">Candidatus Jidaibacter acanthamoebae</name>
    <dbReference type="NCBI Taxonomy" id="86105"/>
    <lineage>
        <taxon>Bacteria</taxon>
        <taxon>Pseudomonadati</taxon>
        <taxon>Pseudomonadota</taxon>
        <taxon>Alphaproteobacteria</taxon>
        <taxon>Rickettsiales</taxon>
        <taxon>Candidatus Midichloriaceae</taxon>
        <taxon>Candidatus Jidaibacter</taxon>
    </lineage>
</organism>
<dbReference type="Pfam" id="PF00825">
    <property type="entry name" value="Ribonuclease_P"/>
    <property type="match status" value="1"/>
</dbReference>
<evidence type="ECO:0000256" key="4">
    <source>
        <dbReference type="ARBA" id="ARBA00022801"/>
    </source>
</evidence>
<dbReference type="GO" id="GO:0000049">
    <property type="term" value="F:tRNA binding"/>
    <property type="evidence" value="ECO:0007669"/>
    <property type="project" value="InterPro"/>
</dbReference>
<keyword evidence="4" id="KW-0378">Hydrolase</keyword>
<dbReference type="GO" id="GO:0004526">
    <property type="term" value="F:ribonuclease P activity"/>
    <property type="evidence" value="ECO:0007669"/>
    <property type="project" value="UniProtKB-UniRule"/>
</dbReference>
<keyword evidence="1" id="KW-0819">tRNA processing</keyword>